<evidence type="ECO:0000313" key="1">
    <source>
        <dbReference type="EMBL" id="MCL9815812.1"/>
    </source>
</evidence>
<comment type="caution">
    <text evidence="1">The sequence shown here is derived from an EMBL/GenBank/DDBJ whole genome shotgun (WGS) entry which is preliminary data.</text>
</comment>
<organism evidence="1 2">
    <name type="scientific">Natronocalculus amylovorans</name>
    <dbReference type="NCBI Taxonomy" id="2917812"/>
    <lineage>
        <taxon>Archaea</taxon>
        <taxon>Methanobacteriati</taxon>
        <taxon>Methanobacteriota</taxon>
        <taxon>Stenosarchaea group</taxon>
        <taxon>Halobacteria</taxon>
        <taxon>Halobacteriales</taxon>
        <taxon>Haloferacaceae</taxon>
        <taxon>Natronocalculus</taxon>
    </lineage>
</organism>
<protein>
    <submittedName>
        <fullName evidence="1">Uncharacterized protein</fullName>
    </submittedName>
</protein>
<dbReference type="RefSeq" id="WP_250582696.1">
    <property type="nucleotide sequence ID" value="NZ_JAKRVX010000001.1"/>
</dbReference>
<proteinExistence type="predicted"/>
<evidence type="ECO:0000313" key="2">
    <source>
        <dbReference type="Proteomes" id="UP001203207"/>
    </source>
</evidence>
<keyword evidence="2" id="KW-1185">Reference proteome</keyword>
<sequence length="134" mass="14709">MDREIRVLVFAPETTVRQLIDEALSLKTAIQPIWAETKQAVSGRLRSDPYIECVIIAYDSNDSISPDLPREVTSIRSEIPIIRGAGEPRKAGTTVGPYDAFWDWSATAADRSLITSIELLVGDQLDNKNAAPPA</sequence>
<accession>A0AAE3FUD9</accession>
<reference evidence="1" key="1">
    <citation type="journal article" date="2022" name="Syst. Appl. Microbiol.">
        <title>Natronocalculus amylovorans gen. nov., sp. nov., and Natranaeroarchaeum aerophilus sp. nov., dominant culturable amylolytic natronoarchaea from hypersaline soda lakes in southwestern Siberia.</title>
        <authorList>
            <person name="Sorokin D.Y."/>
            <person name="Elcheninov A.G."/>
            <person name="Khizhniak T.V."/>
            <person name="Koenen M."/>
            <person name="Bale N.J."/>
            <person name="Damste J.S.S."/>
            <person name="Kublanov I.V."/>
        </authorList>
    </citation>
    <scope>NUCLEOTIDE SEQUENCE</scope>
    <source>
        <strain evidence="1">AArc-St2</strain>
    </source>
</reference>
<dbReference type="AlphaFoldDB" id="A0AAE3FUD9"/>
<gene>
    <name evidence="1" type="ORF">AArcSt2_02545</name>
</gene>
<dbReference type="EMBL" id="JAKRVX010000001">
    <property type="protein sequence ID" value="MCL9815812.1"/>
    <property type="molecule type" value="Genomic_DNA"/>
</dbReference>
<name>A0AAE3FUD9_9EURY</name>
<reference evidence="1" key="2">
    <citation type="submission" date="2022-02" db="EMBL/GenBank/DDBJ databases">
        <authorList>
            <person name="Elcheninov A.G."/>
            <person name="Sorokin D.Y."/>
            <person name="Kublanov I.V."/>
        </authorList>
    </citation>
    <scope>NUCLEOTIDE SEQUENCE</scope>
    <source>
        <strain evidence="1">AArc-St2</strain>
    </source>
</reference>
<dbReference type="Proteomes" id="UP001203207">
    <property type="component" value="Unassembled WGS sequence"/>
</dbReference>